<evidence type="ECO:0000256" key="3">
    <source>
        <dbReference type="ARBA" id="ARBA00013089"/>
    </source>
</evidence>
<dbReference type="EC" id="5.1.1.1" evidence="3 6"/>
<protein>
    <recommendedName>
        <fullName evidence="3 6">Alanine racemase</fullName>
        <ecNumber evidence="3 6">5.1.1.1</ecNumber>
    </recommendedName>
</protein>
<evidence type="ECO:0000256" key="2">
    <source>
        <dbReference type="ARBA" id="ARBA00001933"/>
    </source>
</evidence>
<evidence type="ECO:0000313" key="10">
    <source>
        <dbReference type="EMBL" id="QPC45427.1"/>
    </source>
</evidence>
<dbReference type="NCBIfam" id="TIGR00492">
    <property type="entry name" value="alr"/>
    <property type="match status" value="1"/>
</dbReference>
<evidence type="ECO:0000256" key="8">
    <source>
        <dbReference type="PIRSR" id="PIRSR600821-52"/>
    </source>
</evidence>
<comment type="cofactor">
    <cofactor evidence="2 6 7">
        <name>pyridoxal 5'-phosphate</name>
        <dbReference type="ChEBI" id="CHEBI:597326"/>
    </cofactor>
</comment>
<dbReference type="Gene3D" id="3.20.20.10">
    <property type="entry name" value="Alanine racemase"/>
    <property type="match status" value="1"/>
</dbReference>
<name>A0A7S8C8N8_9HYPH</name>
<evidence type="ECO:0000256" key="5">
    <source>
        <dbReference type="ARBA" id="ARBA00023235"/>
    </source>
</evidence>
<dbReference type="InterPro" id="IPR000821">
    <property type="entry name" value="Ala_racemase"/>
</dbReference>
<comment type="similarity">
    <text evidence="6">Belongs to the alanine racemase family.</text>
</comment>
<feature type="binding site" evidence="6 8">
    <location>
        <position position="153"/>
    </location>
    <ligand>
        <name>substrate</name>
    </ligand>
</feature>
<keyword evidence="11" id="KW-1185">Reference proteome</keyword>
<evidence type="ECO:0000256" key="7">
    <source>
        <dbReference type="PIRSR" id="PIRSR600821-50"/>
    </source>
</evidence>
<dbReference type="PRINTS" id="PR00992">
    <property type="entry name" value="ALARACEMASE"/>
</dbReference>
<organism evidence="10 11">
    <name type="scientific">Kaustia mangrovi</name>
    <dbReference type="NCBI Taxonomy" id="2593653"/>
    <lineage>
        <taxon>Bacteria</taxon>
        <taxon>Pseudomonadati</taxon>
        <taxon>Pseudomonadota</taxon>
        <taxon>Alphaproteobacteria</taxon>
        <taxon>Hyphomicrobiales</taxon>
        <taxon>Parvibaculaceae</taxon>
        <taxon>Kaustia</taxon>
    </lineage>
</organism>
<dbReference type="KEGG" id="kmn:HW532_19445"/>
<dbReference type="AlphaFoldDB" id="A0A7S8C8N8"/>
<accession>A0A7S8C8N8</accession>
<evidence type="ECO:0000313" key="11">
    <source>
        <dbReference type="Proteomes" id="UP000593594"/>
    </source>
</evidence>
<dbReference type="GO" id="GO:0005829">
    <property type="term" value="C:cytosol"/>
    <property type="evidence" value="ECO:0007669"/>
    <property type="project" value="TreeGrafter"/>
</dbReference>
<dbReference type="PANTHER" id="PTHR30511:SF0">
    <property type="entry name" value="ALANINE RACEMASE, CATABOLIC-RELATED"/>
    <property type="match status" value="1"/>
</dbReference>
<feature type="binding site" evidence="6 8">
    <location>
        <position position="330"/>
    </location>
    <ligand>
        <name>substrate</name>
    </ligand>
</feature>
<dbReference type="Pfam" id="PF01168">
    <property type="entry name" value="Ala_racemase_N"/>
    <property type="match status" value="1"/>
</dbReference>
<dbReference type="CDD" id="cd00430">
    <property type="entry name" value="PLPDE_III_AR"/>
    <property type="match status" value="1"/>
</dbReference>
<dbReference type="PANTHER" id="PTHR30511">
    <property type="entry name" value="ALANINE RACEMASE"/>
    <property type="match status" value="1"/>
</dbReference>
<feature type="active site" description="Proton acceptor; specific for L-alanine" evidence="6">
    <location>
        <position position="275"/>
    </location>
</feature>
<feature type="active site" description="Proton acceptor; specific for D-alanine" evidence="6">
    <location>
        <position position="55"/>
    </location>
</feature>
<dbReference type="GO" id="GO:0030632">
    <property type="term" value="P:D-alanine biosynthetic process"/>
    <property type="evidence" value="ECO:0007669"/>
    <property type="project" value="UniProtKB-UniRule"/>
</dbReference>
<evidence type="ECO:0000256" key="1">
    <source>
        <dbReference type="ARBA" id="ARBA00000316"/>
    </source>
</evidence>
<sequence length="392" mass="42265">MEQNLPSLSGVDWSPDAPPPTVTPAVLTVDLMALQENYRTLRKMAAPAECAGVVKGDAYGTGLAPAARALWAAGCRVFFVAVPAEGHTLRLTLPEAVIYVLGGLLPGAARDYAALDLRPVLGSPEEIAEWAALCREEGRHLPAALHVDTGINRLGLTPKQVEWLTANPRDLGDMRVSLIVSHLACADEPNNEMNRIQTETFDTLRNLLPPAPASIANSPGTLNGPAYHYDLVRPGIALYGGNPFAGRANPMKPVTYLYGTILQVRSIPCGASVGYGATWRARRDSRIAVIGAGYRDGYFRSLSGRSDRSEEHTQVYIAGQFAPVVGRVSMDMITVDITDLPGDTVRRGTKAELIGNHVTVDDVARWAGTIPYEVLTSLGSRYARLYSAYEEN</sequence>
<dbReference type="Pfam" id="PF00842">
    <property type="entry name" value="Ala_racemase_C"/>
    <property type="match status" value="1"/>
</dbReference>
<evidence type="ECO:0000256" key="4">
    <source>
        <dbReference type="ARBA" id="ARBA00022898"/>
    </source>
</evidence>
<dbReference type="InterPro" id="IPR011079">
    <property type="entry name" value="Ala_racemase_C"/>
</dbReference>
<comment type="catalytic activity">
    <reaction evidence="1 6">
        <text>L-alanine = D-alanine</text>
        <dbReference type="Rhea" id="RHEA:20249"/>
        <dbReference type="ChEBI" id="CHEBI:57416"/>
        <dbReference type="ChEBI" id="CHEBI:57972"/>
        <dbReference type="EC" id="5.1.1.1"/>
    </reaction>
</comment>
<comment type="pathway">
    <text evidence="6">Amino-acid biosynthesis; D-alanine biosynthesis; D-alanine from L-alanine: step 1/1.</text>
</comment>
<proteinExistence type="inferred from homology"/>
<keyword evidence="5 6" id="KW-0413">Isomerase</keyword>
<dbReference type="EMBL" id="CP058214">
    <property type="protein sequence ID" value="QPC45427.1"/>
    <property type="molecule type" value="Genomic_DNA"/>
</dbReference>
<evidence type="ECO:0000259" key="9">
    <source>
        <dbReference type="SMART" id="SM01005"/>
    </source>
</evidence>
<dbReference type="Gene3D" id="2.40.37.10">
    <property type="entry name" value="Lyase, Ornithine Decarboxylase, Chain A, domain 1"/>
    <property type="match status" value="1"/>
</dbReference>
<reference evidence="10 11" key="1">
    <citation type="submission" date="2020-06" db="EMBL/GenBank/DDBJ databases">
        <title>Genome sequence of 2 isolates from Red Sea Mangroves.</title>
        <authorList>
            <person name="Sefrji F."/>
            <person name="Michoud G."/>
            <person name="Merlino G."/>
            <person name="Daffonchio D."/>
        </authorList>
    </citation>
    <scope>NUCLEOTIDE SEQUENCE [LARGE SCALE GENOMIC DNA]</scope>
    <source>
        <strain evidence="10 11">R1DC25</strain>
    </source>
</reference>
<feature type="modified residue" description="N6-(pyridoxal phosphate)lysine" evidence="6 7">
    <location>
        <position position="55"/>
    </location>
</feature>
<keyword evidence="4 6" id="KW-0663">Pyridoxal phosphate</keyword>
<dbReference type="HAMAP" id="MF_01201">
    <property type="entry name" value="Ala_racemase"/>
    <property type="match status" value="1"/>
</dbReference>
<dbReference type="SUPFAM" id="SSF51419">
    <property type="entry name" value="PLP-binding barrel"/>
    <property type="match status" value="1"/>
</dbReference>
<gene>
    <name evidence="10" type="primary">alr</name>
    <name evidence="10" type="ORF">HW532_19445</name>
</gene>
<evidence type="ECO:0000256" key="6">
    <source>
        <dbReference type="HAMAP-Rule" id="MF_01201"/>
    </source>
</evidence>
<dbReference type="SUPFAM" id="SSF50621">
    <property type="entry name" value="Alanine racemase C-terminal domain-like"/>
    <property type="match status" value="1"/>
</dbReference>
<dbReference type="GO" id="GO:0008784">
    <property type="term" value="F:alanine racemase activity"/>
    <property type="evidence" value="ECO:0007669"/>
    <property type="project" value="UniProtKB-UniRule"/>
</dbReference>
<dbReference type="InterPro" id="IPR001608">
    <property type="entry name" value="Ala_racemase_N"/>
</dbReference>
<dbReference type="InterPro" id="IPR029066">
    <property type="entry name" value="PLP-binding_barrel"/>
</dbReference>
<comment type="function">
    <text evidence="6">Catalyzes the interconversion of L-alanine and D-alanine. May also act on other amino acids.</text>
</comment>
<dbReference type="Proteomes" id="UP000593594">
    <property type="component" value="Chromosome"/>
</dbReference>
<feature type="domain" description="Alanine racemase C-terminal" evidence="9">
    <location>
        <begin position="254"/>
        <end position="387"/>
    </location>
</feature>
<dbReference type="GO" id="GO:0030170">
    <property type="term" value="F:pyridoxal phosphate binding"/>
    <property type="evidence" value="ECO:0007669"/>
    <property type="project" value="UniProtKB-UniRule"/>
</dbReference>
<dbReference type="InterPro" id="IPR009006">
    <property type="entry name" value="Ala_racemase/Decarboxylase_C"/>
</dbReference>
<dbReference type="UniPathway" id="UPA00042">
    <property type="reaction ID" value="UER00497"/>
</dbReference>
<dbReference type="SMART" id="SM01005">
    <property type="entry name" value="Ala_racemase_C"/>
    <property type="match status" value="1"/>
</dbReference>